<feature type="domain" description="PPM-type phosphatase" evidence="1">
    <location>
        <begin position="109"/>
        <end position="336"/>
    </location>
</feature>
<dbReference type="Gene3D" id="3.60.40.10">
    <property type="entry name" value="PPM-type phosphatase domain"/>
    <property type="match status" value="1"/>
</dbReference>
<dbReference type="GO" id="GO:1902531">
    <property type="term" value="P:regulation of intracellular signal transduction"/>
    <property type="evidence" value="ECO:0000318"/>
    <property type="project" value="GO_Central"/>
</dbReference>
<dbReference type="InParanoid" id="A0A059AU23"/>
<dbReference type="PROSITE" id="PS51746">
    <property type="entry name" value="PPM_2"/>
    <property type="match status" value="1"/>
</dbReference>
<evidence type="ECO:0000259" key="1">
    <source>
        <dbReference type="PROSITE" id="PS51746"/>
    </source>
</evidence>
<reference evidence="2" key="1">
    <citation type="submission" date="2013-07" db="EMBL/GenBank/DDBJ databases">
        <title>The genome of Eucalyptus grandis.</title>
        <authorList>
            <person name="Schmutz J."/>
            <person name="Hayes R."/>
            <person name="Myburg A."/>
            <person name="Tuskan G."/>
            <person name="Grattapaglia D."/>
            <person name="Rokhsar D.S."/>
        </authorList>
    </citation>
    <scope>NUCLEOTIDE SEQUENCE</scope>
    <source>
        <tissue evidence="2">Leaf extractions</tissue>
    </source>
</reference>
<accession>A0A059AU23</accession>
<dbReference type="AlphaFoldDB" id="A0A059AU23"/>
<dbReference type="InterPro" id="IPR036457">
    <property type="entry name" value="PPM-type-like_dom_sf"/>
</dbReference>
<dbReference type="EMBL" id="KK198760">
    <property type="protein sequence ID" value="KCW57363.1"/>
    <property type="molecule type" value="Genomic_DNA"/>
</dbReference>
<dbReference type="Pfam" id="PF00481">
    <property type="entry name" value="PP2C"/>
    <property type="match status" value="2"/>
</dbReference>
<dbReference type="SMART" id="SM00332">
    <property type="entry name" value="PP2Cc"/>
    <property type="match status" value="1"/>
</dbReference>
<organism evidence="2">
    <name type="scientific">Eucalyptus grandis</name>
    <name type="common">Flooded gum</name>
    <dbReference type="NCBI Taxonomy" id="71139"/>
    <lineage>
        <taxon>Eukaryota</taxon>
        <taxon>Viridiplantae</taxon>
        <taxon>Streptophyta</taxon>
        <taxon>Embryophyta</taxon>
        <taxon>Tracheophyta</taxon>
        <taxon>Spermatophyta</taxon>
        <taxon>Magnoliopsida</taxon>
        <taxon>eudicotyledons</taxon>
        <taxon>Gunneridae</taxon>
        <taxon>Pentapetalae</taxon>
        <taxon>rosids</taxon>
        <taxon>malvids</taxon>
        <taxon>Myrtales</taxon>
        <taxon>Myrtaceae</taxon>
        <taxon>Myrtoideae</taxon>
        <taxon>Eucalypteae</taxon>
        <taxon>Eucalyptus</taxon>
    </lineage>
</organism>
<proteinExistence type="predicted"/>
<dbReference type="eggNOG" id="KOG0698">
    <property type="taxonomic scope" value="Eukaryota"/>
</dbReference>
<dbReference type="PANTHER" id="PTHR47992">
    <property type="entry name" value="PROTEIN PHOSPHATASE"/>
    <property type="match status" value="1"/>
</dbReference>
<dbReference type="InterPro" id="IPR015655">
    <property type="entry name" value="PP2C"/>
</dbReference>
<dbReference type="CDD" id="cd00143">
    <property type="entry name" value="PP2Cc"/>
    <property type="match status" value="1"/>
</dbReference>
<protein>
    <recommendedName>
        <fullName evidence="1">PPM-type phosphatase domain-containing protein</fullName>
    </recommendedName>
</protein>
<dbReference type="OMA" id="GTKHSKG"/>
<dbReference type="Gramene" id="KCW57363">
    <property type="protein sequence ID" value="KCW57363"/>
    <property type="gene ID" value="EUGRSUZ_H00148"/>
</dbReference>
<gene>
    <name evidence="2" type="ORF">EUGRSUZ_H00148</name>
</gene>
<dbReference type="SUPFAM" id="SSF81606">
    <property type="entry name" value="PP2C-like"/>
    <property type="match status" value="1"/>
</dbReference>
<name>A0A059AU23_EUCGR</name>
<sequence>MRDQTDISFRVFQTHFLHSQFAIFFKTSLSHCHLSFSFLQVSRSVWVLFRVSRKKGIMRLLDFHLKLKACRIPRFLTGNIGSKKKKFQAGRKPAWMMQLSHGHFVHENKDGSDSDLVVIQREQIQELELWLFGVFDAQVGDRVTKYLQSHLFDRKLDESQIVGKTKEMTRKAYLSARAKIRVSKKKTDEEAVTKVGSALVTVVNGEKLVIGNMGDYRVVVCRNGVAKQTASKHQQSAKRHWTQRIIPGRMFTWKSNRKDASNQSKSSNLAIGVERIDTNTEFIILASSGIWEVMNNQEAVNLVRHMESPQEASECLAKEALTRMSKGSISCLVVRFEDL</sequence>
<dbReference type="InterPro" id="IPR001932">
    <property type="entry name" value="PPM-type_phosphatase-like_dom"/>
</dbReference>
<evidence type="ECO:0000313" key="2">
    <source>
        <dbReference type="EMBL" id="KCW57363.1"/>
    </source>
</evidence>
<dbReference type="GO" id="GO:0004722">
    <property type="term" value="F:protein serine/threonine phosphatase activity"/>
    <property type="evidence" value="ECO:0000318"/>
    <property type="project" value="GO_Central"/>
</dbReference>